<organism evidence="3 4">
    <name type="scientific">Cryptolaemus montrouzieri</name>
    <dbReference type="NCBI Taxonomy" id="559131"/>
    <lineage>
        <taxon>Eukaryota</taxon>
        <taxon>Metazoa</taxon>
        <taxon>Ecdysozoa</taxon>
        <taxon>Arthropoda</taxon>
        <taxon>Hexapoda</taxon>
        <taxon>Insecta</taxon>
        <taxon>Pterygota</taxon>
        <taxon>Neoptera</taxon>
        <taxon>Endopterygota</taxon>
        <taxon>Coleoptera</taxon>
        <taxon>Polyphaga</taxon>
        <taxon>Cucujiformia</taxon>
        <taxon>Coccinelloidea</taxon>
        <taxon>Coccinellidae</taxon>
        <taxon>Scymninae</taxon>
        <taxon>Scymnini</taxon>
        <taxon>Cryptolaemus</taxon>
    </lineage>
</organism>
<feature type="region of interest" description="Disordered" evidence="1">
    <location>
        <begin position="298"/>
        <end position="323"/>
    </location>
</feature>
<dbReference type="Proteomes" id="UP001516400">
    <property type="component" value="Unassembled WGS sequence"/>
</dbReference>
<protein>
    <submittedName>
        <fullName evidence="3">Uncharacterized protein</fullName>
    </submittedName>
</protein>
<name>A0ABD2NAC3_9CUCU</name>
<feature type="transmembrane region" description="Helical" evidence="2">
    <location>
        <begin position="143"/>
        <end position="167"/>
    </location>
</feature>
<evidence type="ECO:0000313" key="3">
    <source>
        <dbReference type="EMBL" id="KAL3275156.1"/>
    </source>
</evidence>
<keyword evidence="2" id="KW-0472">Membrane</keyword>
<reference evidence="3 4" key="1">
    <citation type="journal article" date="2021" name="BMC Biol.">
        <title>Horizontally acquired antibacterial genes associated with adaptive radiation of ladybird beetles.</title>
        <authorList>
            <person name="Li H.S."/>
            <person name="Tang X.F."/>
            <person name="Huang Y.H."/>
            <person name="Xu Z.Y."/>
            <person name="Chen M.L."/>
            <person name="Du X.Y."/>
            <person name="Qiu B.Y."/>
            <person name="Chen P.T."/>
            <person name="Zhang W."/>
            <person name="Slipinski A."/>
            <person name="Escalona H.E."/>
            <person name="Waterhouse R.M."/>
            <person name="Zwick A."/>
            <person name="Pang H."/>
        </authorList>
    </citation>
    <scope>NUCLEOTIDE SEQUENCE [LARGE SCALE GENOMIC DNA]</scope>
    <source>
        <strain evidence="3">SYSU2018</strain>
    </source>
</reference>
<proteinExistence type="predicted"/>
<keyword evidence="2" id="KW-1133">Transmembrane helix</keyword>
<dbReference type="EMBL" id="JABFTP020000083">
    <property type="protein sequence ID" value="KAL3275156.1"/>
    <property type="molecule type" value="Genomic_DNA"/>
</dbReference>
<evidence type="ECO:0000256" key="2">
    <source>
        <dbReference type="SAM" id="Phobius"/>
    </source>
</evidence>
<gene>
    <name evidence="3" type="ORF">HHI36_019925</name>
</gene>
<evidence type="ECO:0000313" key="4">
    <source>
        <dbReference type="Proteomes" id="UP001516400"/>
    </source>
</evidence>
<comment type="caution">
    <text evidence="3">The sequence shown here is derived from an EMBL/GenBank/DDBJ whole genome shotgun (WGS) entry which is preliminary data.</text>
</comment>
<feature type="region of interest" description="Disordered" evidence="1">
    <location>
        <begin position="363"/>
        <end position="382"/>
    </location>
</feature>
<keyword evidence="2" id="KW-0812">Transmembrane</keyword>
<accession>A0ABD2NAC3</accession>
<evidence type="ECO:0000256" key="1">
    <source>
        <dbReference type="SAM" id="MobiDB-lite"/>
    </source>
</evidence>
<feature type="compositionally biased region" description="Basic and acidic residues" evidence="1">
    <location>
        <begin position="363"/>
        <end position="378"/>
    </location>
</feature>
<sequence>MNTGNSESGSDISSNSSWTVIEEIEICAKPNLNENLKHTKNSLELIRTTEILEKTITPKSEENEFVKVSFSDESIKTQSTEDEDSHSSKEQTKDNGFLTFDEYLQERLLEHDYEYPNQSVVIGKLKKSKKFSRVKRMKCKSETIGVLSLCASLLTVTGIALLCLVFPESIENKNFDSIVSNYQAIVNNDSLDFNNISASFNKTMQILDIANSTKMLAKCSNSLMETNEYEKRLYRRRIGPMKEEKSNKEQLNRKYNNRLSRTNIFRNDICYSRDKSNVCYPTDNPKFLSESFKNLHKSGKAPKSMKDSSSNLAPTKSVSKTNNTTSLSTLQSVLGKTNLRSIIRSIIHDLCMLKLITHFNNSKKYEEPKRRSEKGEKKSSKRGLLEAIADGIDIINLEGNKNRKVKVAKRKTKSKKYSRIFQETPTETCMKVTHPSTLKSDITPSSSEYDSVKMHEVNSLETKPSFENGKSECERRFEELDNQRKLSKDVCTKHRFNIQHIKQLYRSELNALKISNIEPIVRLHKMQTVRENYRLQLKRNREFYMRELYKMKRIRAKMLRDICNQKKNELELRDASVGSYVVPMYEDFYTRLQKIKEKADSSSSQNTLTVQDNSKNQVESMIQLKNPIEQHTTKVSNHFSLPQQSSYNDYSTNEIIVRSRSSVNVNGTNINSSANISHVFKNLNKNHTDLSTSKTEKYGIKETKIGPSSKNNYSGESVEKDSSIMSNKNLIQMNLYRIAFEKRGETIKKSDELKWRPKFVDWEAYRKDLSKQNPQKSLKPNIVLHKN</sequence>
<dbReference type="AlphaFoldDB" id="A0ABD2NAC3"/>
<keyword evidence="4" id="KW-1185">Reference proteome</keyword>